<keyword evidence="1" id="KW-0472">Membrane</keyword>
<evidence type="ECO:0000313" key="2">
    <source>
        <dbReference type="EMBL" id="KJZ41200.1"/>
    </source>
</evidence>
<evidence type="ECO:0008006" key="4">
    <source>
        <dbReference type="Google" id="ProtNLM"/>
    </source>
</evidence>
<proteinExistence type="predicted"/>
<name>A0A0F4TB41_PSEFL</name>
<feature type="transmembrane region" description="Helical" evidence="1">
    <location>
        <begin position="113"/>
        <end position="136"/>
    </location>
</feature>
<comment type="caution">
    <text evidence="2">The sequence shown here is derived from an EMBL/GenBank/DDBJ whole genome shotgun (WGS) entry which is preliminary data.</text>
</comment>
<organism evidence="2 3">
    <name type="scientific">Pseudomonas fluorescens</name>
    <dbReference type="NCBI Taxonomy" id="294"/>
    <lineage>
        <taxon>Bacteria</taxon>
        <taxon>Pseudomonadati</taxon>
        <taxon>Pseudomonadota</taxon>
        <taxon>Gammaproteobacteria</taxon>
        <taxon>Pseudomonadales</taxon>
        <taxon>Pseudomonadaceae</taxon>
        <taxon>Pseudomonas</taxon>
    </lineage>
</organism>
<keyword evidence="1" id="KW-1133">Transmembrane helix</keyword>
<accession>A0A0F4TB41</accession>
<protein>
    <recommendedName>
        <fullName evidence="4">Transmembrane protein</fullName>
    </recommendedName>
</protein>
<sequence>MAFFLCPLVLGFFAGIFKFVALLAHLASTPRLLGEVRGAELLLMPLVAPLIAQVAFFLPFLGFALMVAWLKVNRTPRNCVVLSLAGGCLAMLWALLFVTAVVRGVKSAQFSDYIFEMLMIFIASTATCWLVARFFLPETSHTKC</sequence>
<feature type="transmembrane region" description="Helical" evidence="1">
    <location>
        <begin position="79"/>
        <end position="101"/>
    </location>
</feature>
<dbReference type="PATRIC" id="fig|294.131.peg.2913"/>
<dbReference type="AlphaFoldDB" id="A0A0F4TB41"/>
<dbReference type="EMBL" id="LACD01000023">
    <property type="protein sequence ID" value="KJZ41200.1"/>
    <property type="molecule type" value="Genomic_DNA"/>
</dbReference>
<reference evidence="2 3" key="1">
    <citation type="submission" date="2015-03" db="EMBL/GenBank/DDBJ databases">
        <title>Comparative genomics of Pseudomonas insights into diversity of traits involved in vanlence and defense.</title>
        <authorList>
            <person name="Qin Y."/>
        </authorList>
    </citation>
    <scope>NUCLEOTIDE SEQUENCE [LARGE SCALE GENOMIC DNA]</scope>
    <source>
        <strain evidence="2 3">C3</strain>
    </source>
</reference>
<keyword evidence="1" id="KW-0812">Transmembrane</keyword>
<gene>
    <name evidence="2" type="ORF">VC34_20090</name>
</gene>
<dbReference type="Proteomes" id="UP000033500">
    <property type="component" value="Unassembled WGS sequence"/>
</dbReference>
<feature type="transmembrane region" description="Helical" evidence="1">
    <location>
        <begin position="50"/>
        <end position="72"/>
    </location>
</feature>
<evidence type="ECO:0000256" key="1">
    <source>
        <dbReference type="SAM" id="Phobius"/>
    </source>
</evidence>
<evidence type="ECO:0000313" key="3">
    <source>
        <dbReference type="Proteomes" id="UP000033500"/>
    </source>
</evidence>